<dbReference type="RefSeq" id="XP_015277140.1">
    <property type="nucleotide sequence ID" value="XM_015421654.1"/>
</dbReference>
<evidence type="ECO:0000256" key="1">
    <source>
        <dbReference type="SAM" id="MobiDB-lite"/>
    </source>
</evidence>
<feature type="compositionally biased region" description="Low complexity" evidence="1">
    <location>
        <begin position="161"/>
        <end position="173"/>
    </location>
</feature>
<reference evidence="3" key="1">
    <citation type="submission" date="2025-08" db="UniProtKB">
        <authorList>
            <consortium name="RefSeq"/>
        </authorList>
    </citation>
    <scope>IDENTIFICATION</scope>
</reference>
<sequence>MVESHPSQNGLTQPHVHYSFLETASEGLSLSEEDFHSSTHDSLESESESLAQEKRYQLELQQRIRNGEELLSQSYYDMEEDSLEEDSLEENALSETEESDAEEARIPTGRNHGKQDCSNNPSKEEITDRYSELRYNPNWKNEGEGVLVKFKNSYPEDAQGSSSPSLSPTGSPSQDMLTAMDHHLTEGWQDSPSVSDRESLSSSAPPASVSDRSCPSPKRREQDGEAAAACLYNSSSGIYSSGSSAPAKGFKQQRSKKDFIGKNKVTLGLASQQKNSYLQLYSKKQREGHPGEAHQSNGPEMGGTDPSQGTPLKEISIQYPVGAPVELRGQHGRHHNELESENTPTHSSSSSKVPNLEPDSRGLLHCRLPPNPPVALLWPSVATGIQDTQWHAGPVYLVCQDGQETSMNLTFVRNPLLPSPYTNFPVFRLPRTGENNQEVRQNTENCSGYQQRSPHRCVFSEPCSLPGHGKHRDPLGDKKISSAYDPGLRQPVDKGHSSWNSRNICSEDIRSSHVSGDPGPPQPLAHNLRGAPSPTEQLIQAAERHHQEISQLADDQLASMLPPVMQRGESDSRLNLESSRESRPYLSRSNSEGYLLQREKQNERKERENRKAEKFKQQKEYAKQIKEHNIKNIISARKPPPRSENKLVVCRQKALEYAKGIPKPKIVLAKSSEQDPKDEKVLARTLNGENLPPIASLESLQSRHEREKQVVAAFKTFHIV</sequence>
<gene>
    <name evidence="3" type="primary">LOC107119192</name>
</gene>
<feature type="compositionally biased region" description="Basic and acidic residues" evidence="1">
    <location>
        <begin position="568"/>
        <end position="583"/>
    </location>
</feature>
<dbReference type="PANTHER" id="PTHR14726:SF1">
    <property type="entry name" value="JHY PROTEIN HOMOLOG"/>
    <property type="match status" value="1"/>
</dbReference>
<keyword evidence="2" id="KW-1185">Reference proteome</keyword>
<organism evidence="2 3">
    <name type="scientific">Gekko japonicus</name>
    <name type="common">Schlegel's Japanese gecko</name>
    <dbReference type="NCBI Taxonomy" id="146911"/>
    <lineage>
        <taxon>Eukaryota</taxon>
        <taxon>Metazoa</taxon>
        <taxon>Chordata</taxon>
        <taxon>Craniata</taxon>
        <taxon>Vertebrata</taxon>
        <taxon>Euteleostomi</taxon>
        <taxon>Lepidosauria</taxon>
        <taxon>Squamata</taxon>
        <taxon>Bifurcata</taxon>
        <taxon>Gekkota</taxon>
        <taxon>Gekkonidae</taxon>
        <taxon>Gekkoninae</taxon>
        <taxon>Gekko</taxon>
    </lineage>
</organism>
<feature type="compositionally biased region" description="Low complexity" evidence="1">
    <location>
        <begin position="200"/>
        <end position="213"/>
    </location>
</feature>
<feature type="compositionally biased region" description="Basic and acidic residues" evidence="1">
    <location>
        <begin position="122"/>
        <end position="132"/>
    </location>
</feature>
<feature type="region of interest" description="Disordered" evidence="1">
    <location>
        <begin position="334"/>
        <end position="361"/>
    </location>
</feature>
<feature type="compositionally biased region" description="Basic and acidic residues" evidence="1">
    <location>
        <begin position="597"/>
        <end position="617"/>
    </location>
</feature>
<dbReference type="GeneID" id="107119192"/>
<accession>A0ABM1KTV3</accession>
<evidence type="ECO:0000313" key="2">
    <source>
        <dbReference type="Proteomes" id="UP000694871"/>
    </source>
</evidence>
<feature type="compositionally biased region" description="Acidic residues" evidence="1">
    <location>
        <begin position="77"/>
        <end position="89"/>
    </location>
</feature>
<dbReference type="PANTHER" id="PTHR14726">
    <property type="entry name" value="JHY PROTEIN HOMOLOG"/>
    <property type="match status" value="1"/>
</dbReference>
<dbReference type="Proteomes" id="UP000694871">
    <property type="component" value="Unplaced"/>
</dbReference>
<feature type="region of interest" description="Disordered" evidence="1">
    <location>
        <begin position="71"/>
        <end position="227"/>
    </location>
</feature>
<feature type="region of interest" description="Disordered" evidence="1">
    <location>
        <begin position="466"/>
        <end position="531"/>
    </location>
</feature>
<feature type="region of interest" description="Disordered" evidence="1">
    <location>
        <begin position="29"/>
        <end position="54"/>
    </location>
</feature>
<protein>
    <submittedName>
        <fullName evidence="3">Uncharacterized protein C11orf63 homolog</fullName>
    </submittedName>
</protein>
<evidence type="ECO:0000313" key="3">
    <source>
        <dbReference type="RefSeq" id="XP_015277140.1"/>
    </source>
</evidence>
<dbReference type="Pfam" id="PF15261">
    <property type="entry name" value="JHY"/>
    <property type="match status" value="1"/>
</dbReference>
<name>A0ABM1KTV3_GEKJA</name>
<feature type="compositionally biased region" description="Basic and acidic residues" evidence="1">
    <location>
        <begin position="33"/>
        <end position="43"/>
    </location>
</feature>
<dbReference type="InterPro" id="IPR027968">
    <property type="entry name" value="JHY"/>
</dbReference>
<proteinExistence type="predicted"/>
<feature type="region of interest" description="Disordered" evidence="1">
    <location>
        <begin position="567"/>
        <end position="617"/>
    </location>
</feature>
<feature type="region of interest" description="Disordered" evidence="1">
    <location>
        <begin position="284"/>
        <end position="312"/>
    </location>
</feature>